<dbReference type="Proteomes" id="UP000637578">
    <property type="component" value="Unassembled WGS sequence"/>
</dbReference>
<evidence type="ECO:0000313" key="3">
    <source>
        <dbReference type="EMBL" id="GGM51197.1"/>
    </source>
</evidence>
<protein>
    <submittedName>
        <fullName evidence="3">Epimerase</fullName>
    </submittedName>
</protein>
<evidence type="ECO:0000313" key="4">
    <source>
        <dbReference type="Proteomes" id="UP000637578"/>
    </source>
</evidence>
<dbReference type="InterPro" id="IPR036291">
    <property type="entry name" value="NAD(P)-bd_dom_sf"/>
</dbReference>
<accession>A0A8J3CC03</accession>
<proteinExistence type="predicted"/>
<dbReference type="GO" id="GO:0004029">
    <property type="term" value="F:aldehyde dehydrogenase (NAD+) activity"/>
    <property type="evidence" value="ECO:0007669"/>
    <property type="project" value="TreeGrafter"/>
</dbReference>
<dbReference type="InterPro" id="IPR001509">
    <property type="entry name" value="Epimerase_deHydtase"/>
</dbReference>
<feature type="region of interest" description="Disordered" evidence="1">
    <location>
        <begin position="118"/>
        <end position="137"/>
    </location>
</feature>
<dbReference type="Pfam" id="PF01370">
    <property type="entry name" value="Epimerase"/>
    <property type="match status" value="1"/>
</dbReference>
<dbReference type="EMBL" id="BMMK01000008">
    <property type="protein sequence ID" value="GGM51197.1"/>
    <property type="molecule type" value="Genomic_DNA"/>
</dbReference>
<dbReference type="InterPro" id="IPR051783">
    <property type="entry name" value="NAD(P)-dependent_oxidoreduct"/>
</dbReference>
<reference evidence="3" key="1">
    <citation type="journal article" date="2014" name="Int. J. Syst. Evol. Microbiol.">
        <title>Complete genome sequence of Corynebacterium casei LMG S-19264T (=DSM 44701T), isolated from a smear-ripened cheese.</title>
        <authorList>
            <consortium name="US DOE Joint Genome Institute (JGI-PGF)"/>
            <person name="Walter F."/>
            <person name="Albersmeier A."/>
            <person name="Kalinowski J."/>
            <person name="Ruckert C."/>
        </authorList>
    </citation>
    <scope>NUCLEOTIDE SEQUENCE</scope>
    <source>
        <strain evidence="3">CGMCC 4.5737</strain>
    </source>
</reference>
<dbReference type="GO" id="GO:0005737">
    <property type="term" value="C:cytoplasm"/>
    <property type="evidence" value="ECO:0007669"/>
    <property type="project" value="TreeGrafter"/>
</dbReference>
<organism evidence="3 4">
    <name type="scientific">Longimycelium tulufanense</name>
    <dbReference type="NCBI Taxonomy" id="907463"/>
    <lineage>
        <taxon>Bacteria</taxon>
        <taxon>Bacillati</taxon>
        <taxon>Actinomycetota</taxon>
        <taxon>Actinomycetes</taxon>
        <taxon>Pseudonocardiales</taxon>
        <taxon>Pseudonocardiaceae</taxon>
        <taxon>Longimycelium</taxon>
    </lineage>
</organism>
<dbReference type="PANTHER" id="PTHR48079">
    <property type="entry name" value="PROTEIN YEEZ"/>
    <property type="match status" value="1"/>
</dbReference>
<evidence type="ECO:0000259" key="2">
    <source>
        <dbReference type="Pfam" id="PF01370"/>
    </source>
</evidence>
<sequence length="335" mass="36554">MHFLITGTTGFIGQQLARQVVERGHTFAALVRDPQLHEARELPAIRSVKGDLTTGEGLVEALRGVDCVVHLAACKTGDTVRLFRVNAVGSRRLYAAVAVMSPAPRVVYCSSLAAAGPARAGHPRREEQPPAPLSPYGRSKLAGEQALRAVSDRVAGVVVRPPLVYGPGDRDLLPPLIAMVRRHVFLTCGAGARLYSLIHVDDLCRALLAAAERGRTLSRENLTAGVYTVSDGVEHDARDIGAELARALSRRPPRLVRVPAGVAWLGAAAAELLLSRNGWRPVINRDTIREARCEAWTCTIDRAVRDLQFQPEIRLREGLRRTLEDPSMQRYSANR</sequence>
<dbReference type="RefSeq" id="WP_189056700.1">
    <property type="nucleotide sequence ID" value="NZ_BMMK01000008.1"/>
</dbReference>
<comment type="caution">
    <text evidence="3">The sequence shown here is derived from an EMBL/GenBank/DDBJ whole genome shotgun (WGS) entry which is preliminary data.</text>
</comment>
<feature type="domain" description="NAD-dependent epimerase/dehydratase" evidence="2">
    <location>
        <begin position="4"/>
        <end position="216"/>
    </location>
</feature>
<dbReference type="Gene3D" id="3.40.50.720">
    <property type="entry name" value="NAD(P)-binding Rossmann-like Domain"/>
    <property type="match status" value="1"/>
</dbReference>
<dbReference type="PANTHER" id="PTHR48079:SF6">
    <property type="entry name" value="NAD(P)-BINDING DOMAIN-CONTAINING PROTEIN-RELATED"/>
    <property type="match status" value="1"/>
</dbReference>
<evidence type="ECO:0000256" key="1">
    <source>
        <dbReference type="SAM" id="MobiDB-lite"/>
    </source>
</evidence>
<keyword evidence="4" id="KW-1185">Reference proteome</keyword>
<reference evidence="3" key="2">
    <citation type="submission" date="2020-09" db="EMBL/GenBank/DDBJ databases">
        <authorList>
            <person name="Sun Q."/>
            <person name="Zhou Y."/>
        </authorList>
    </citation>
    <scope>NUCLEOTIDE SEQUENCE</scope>
    <source>
        <strain evidence="3">CGMCC 4.5737</strain>
    </source>
</reference>
<name>A0A8J3CC03_9PSEU</name>
<dbReference type="SUPFAM" id="SSF51735">
    <property type="entry name" value="NAD(P)-binding Rossmann-fold domains"/>
    <property type="match status" value="1"/>
</dbReference>
<gene>
    <name evidence="3" type="ORF">GCM10012275_22660</name>
</gene>
<dbReference type="AlphaFoldDB" id="A0A8J3CC03"/>